<evidence type="ECO:0000259" key="2">
    <source>
        <dbReference type="Pfam" id="PF01612"/>
    </source>
</evidence>
<dbReference type="GO" id="GO:0008408">
    <property type="term" value="F:3'-5' exonuclease activity"/>
    <property type="evidence" value="ECO:0007669"/>
    <property type="project" value="InterPro"/>
</dbReference>
<reference evidence="3 4" key="1">
    <citation type="journal article" date="2023" name="Genes (Basel)">
        <title>Chromosome-Level Genome Assembly and Circadian Gene Repertoire of the Patagonia Blennie Eleginops maclovinus-The Closest Ancestral Proxy of Antarctic Cryonotothenioids.</title>
        <authorList>
            <person name="Cheng C.C."/>
            <person name="Rivera-Colon A.G."/>
            <person name="Minhas B.F."/>
            <person name="Wilson L."/>
            <person name="Rayamajhi N."/>
            <person name="Vargas-Chacoff L."/>
            <person name="Catchen J.M."/>
        </authorList>
    </citation>
    <scope>NUCLEOTIDE SEQUENCE [LARGE SCALE GENOMIC DNA]</scope>
    <source>
        <strain evidence="3">JMC-PN-2008</strain>
    </source>
</reference>
<organism evidence="3 4">
    <name type="scientific">Eleginops maclovinus</name>
    <name type="common">Patagonian blennie</name>
    <name type="synonym">Eleginus maclovinus</name>
    <dbReference type="NCBI Taxonomy" id="56733"/>
    <lineage>
        <taxon>Eukaryota</taxon>
        <taxon>Metazoa</taxon>
        <taxon>Chordata</taxon>
        <taxon>Craniata</taxon>
        <taxon>Vertebrata</taxon>
        <taxon>Euteleostomi</taxon>
        <taxon>Actinopterygii</taxon>
        <taxon>Neopterygii</taxon>
        <taxon>Teleostei</taxon>
        <taxon>Neoteleostei</taxon>
        <taxon>Acanthomorphata</taxon>
        <taxon>Eupercaria</taxon>
        <taxon>Perciformes</taxon>
        <taxon>Notothenioidei</taxon>
        <taxon>Eleginopidae</taxon>
        <taxon>Eleginops</taxon>
    </lineage>
</organism>
<feature type="compositionally biased region" description="Polar residues" evidence="1">
    <location>
        <begin position="366"/>
        <end position="375"/>
    </location>
</feature>
<dbReference type="PANTHER" id="PTHR46628">
    <property type="entry name" value="PIRNA BIOGENESIS PROTEIN EXD1"/>
    <property type="match status" value="1"/>
</dbReference>
<dbReference type="InterPro" id="IPR002562">
    <property type="entry name" value="3'-5'_exonuclease_dom"/>
</dbReference>
<dbReference type="InterPro" id="IPR012337">
    <property type="entry name" value="RNaseH-like_sf"/>
</dbReference>
<dbReference type="GO" id="GO:0003676">
    <property type="term" value="F:nucleic acid binding"/>
    <property type="evidence" value="ECO:0007669"/>
    <property type="project" value="InterPro"/>
</dbReference>
<dbReference type="Gene3D" id="3.30.420.10">
    <property type="entry name" value="Ribonuclease H-like superfamily/Ribonuclease H"/>
    <property type="match status" value="1"/>
</dbReference>
<dbReference type="EMBL" id="JAUZQC010000016">
    <property type="protein sequence ID" value="KAK5857292.1"/>
    <property type="molecule type" value="Genomic_DNA"/>
</dbReference>
<protein>
    <recommendedName>
        <fullName evidence="2">3'-5' exonuclease domain-containing protein</fullName>
    </recommendedName>
</protein>
<dbReference type="AlphaFoldDB" id="A0AAN8AJM0"/>
<feature type="region of interest" description="Disordered" evidence="1">
    <location>
        <begin position="365"/>
        <end position="443"/>
    </location>
</feature>
<dbReference type="PANTHER" id="PTHR46628:SF1">
    <property type="entry name" value="PIRNA BIOGENESIS PROTEIN EXD1"/>
    <property type="match status" value="1"/>
</dbReference>
<comment type="caution">
    <text evidence="3">The sequence shown here is derived from an EMBL/GenBank/DDBJ whole genome shotgun (WGS) entry which is preliminary data.</text>
</comment>
<feature type="domain" description="3'-5' exonuclease" evidence="2">
    <location>
        <begin position="145"/>
        <end position="225"/>
    </location>
</feature>
<evidence type="ECO:0000256" key="1">
    <source>
        <dbReference type="SAM" id="MobiDB-lite"/>
    </source>
</evidence>
<keyword evidence="4" id="KW-1185">Reference proteome</keyword>
<dbReference type="InterPro" id="IPR036397">
    <property type="entry name" value="RNaseH_sf"/>
</dbReference>
<dbReference type="InterPro" id="IPR052144">
    <property type="entry name" value="piRNA_biogenesis_EXD1"/>
</dbReference>
<dbReference type="Pfam" id="PF01612">
    <property type="entry name" value="DNA_pol_A_exo1"/>
    <property type="match status" value="1"/>
</dbReference>
<accession>A0AAN8AJM0</accession>
<dbReference type="GO" id="GO:1990923">
    <property type="term" value="C:PET complex"/>
    <property type="evidence" value="ECO:0007669"/>
    <property type="project" value="TreeGrafter"/>
</dbReference>
<sequence length="543" mass="60555">MVIDYIQRLNIQGKRVKLTLRNSTFLGVIQRINPNKTLVLADVRGSNGCKIPGSKVFFGHEILNVELTDGANTGSGNVQQSSCEEHLNVEKFQPYRKTITLDDEEEFINFVVIDEFHEKFLSAVMDIKAQHVIGVGANGVGVFEHGRLCWLQIATKSKVYLFDILVLGPRAFKNGLAMILEKKHTLKVIHDCRALAGCLIAQFGVKLTNVFDTQVADVMCFYSNTGGLLPNRVSTLQEVVSLHLKVPSYQLLSLQMMSQLTKEEREMWYKRPCPVPLLKVMALSVIHLQTLRFLLLDTLMTDYMTLVDSYLSSSQYQPDELEHVSMESALELPKELRQLEQMRIERQKWAADRFPTTEQGLLARFNPQTPSQTSPAAEEHGQKQADSFEPEAEESPPQADPLLHEPPKSPPIVDSVSADSAQAPDINKQMSVNSPLSLGVGRGRMDVPMDTMGRGMPFGKEQSSIPALPAIGRGLLLQMARDQSPRKSNVTPGWTVTAPLCPNQEVMPLPGHSAWQPENTFGEHLTPKSLSPSLLQSFRSFRS</sequence>
<gene>
    <name evidence="3" type="ORF">PBY51_010547</name>
</gene>
<evidence type="ECO:0000313" key="3">
    <source>
        <dbReference type="EMBL" id="KAK5857292.1"/>
    </source>
</evidence>
<proteinExistence type="predicted"/>
<evidence type="ECO:0000313" key="4">
    <source>
        <dbReference type="Proteomes" id="UP001346869"/>
    </source>
</evidence>
<dbReference type="GO" id="GO:0034587">
    <property type="term" value="P:piRNA processing"/>
    <property type="evidence" value="ECO:0007669"/>
    <property type="project" value="TreeGrafter"/>
</dbReference>
<name>A0AAN8AJM0_ELEMC</name>
<dbReference type="CDD" id="cd06148">
    <property type="entry name" value="Egl_like_exo"/>
    <property type="match status" value="1"/>
</dbReference>
<dbReference type="SUPFAM" id="SSF53098">
    <property type="entry name" value="Ribonuclease H-like"/>
    <property type="match status" value="1"/>
</dbReference>
<dbReference type="Proteomes" id="UP001346869">
    <property type="component" value="Unassembled WGS sequence"/>
</dbReference>
<reference evidence="3 4" key="2">
    <citation type="journal article" date="2023" name="Mol. Biol. Evol.">
        <title>Genomics of Secondarily Temperate Adaptation in the Only Non-Antarctic Icefish.</title>
        <authorList>
            <person name="Rivera-Colon A.G."/>
            <person name="Rayamajhi N."/>
            <person name="Minhas B.F."/>
            <person name="Madrigal G."/>
            <person name="Bilyk K.T."/>
            <person name="Yoon V."/>
            <person name="Hune M."/>
            <person name="Gregory S."/>
            <person name="Cheng C.H.C."/>
            <person name="Catchen J.M."/>
        </authorList>
    </citation>
    <scope>NUCLEOTIDE SEQUENCE [LARGE SCALE GENOMIC DNA]</scope>
    <source>
        <strain evidence="3">JMC-PN-2008</strain>
    </source>
</reference>